<dbReference type="PANTHER" id="PTHR24359">
    <property type="entry name" value="SERINE/THREONINE-PROTEIN KINASE SBK1"/>
    <property type="match status" value="1"/>
</dbReference>
<feature type="compositionally biased region" description="Basic and acidic residues" evidence="1">
    <location>
        <begin position="749"/>
        <end position="761"/>
    </location>
</feature>
<dbReference type="Pfam" id="PF00069">
    <property type="entry name" value="Pkinase"/>
    <property type="match status" value="1"/>
</dbReference>
<dbReference type="PROSITE" id="PS50011">
    <property type="entry name" value="PROTEIN_KINASE_DOM"/>
    <property type="match status" value="1"/>
</dbReference>
<dbReference type="InterPro" id="IPR000719">
    <property type="entry name" value="Prot_kinase_dom"/>
</dbReference>
<evidence type="ECO:0000256" key="1">
    <source>
        <dbReference type="SAM" id="MobiDB-lite"/>
    </source>
</evidence>
<name>A0AAV9TKL5_9PEZI</name>
<dbReference type="Gene3D" id="1.10.510.10">
    <property type="entry name" value="Transferase(Phosphotransferase) domain 1"/>
    <property type="match status" value="1"/>
</dbReference>
<dbReference type="EMBL" id="JASAOK010000015">
    <property type="protein sequence ID" value="KAK6223619.1"/>
    <property type="molecule type" value="Genomic_DNA"/>
</dbReference>
<feature type="region of interest" description="Disordered" evidence="1">
    <location>
        <begin position="711"/>
        <end position="817"/>
    </location>
</feature>
<protein>
    <recommendedName>
        <fullName evidence="2">Protein kinase domain-containing protein</fullName>
    </recommendedName>
</protein>
<dbReference type="PANTHER" id="PTHR24359:SF1">
    <property type="entry name" value="INHIBITOR OF NUCLEAR FACTOR KAPPA-B KINASE EPSILON SUBUNIT HOMOLOG 1-RELATED"/>
    <property type="match status" value="1"/>
</dbReference>
<feature type="compositionally biased region" description="Polar residues" evidence="1">
    <location>
        <begin position="720"/>
        <end position="729"/>
    </location>
</feature>
<dbReference type="AlphaFoldDB" id="A0AAV9TKL5"/>
<dbReference type="GO" id="GO:0004674">
    <property type="term" value="F:protein serine/threonine kinase activity"/>
    <property type="evidence" value="ECO:0007669"/>
    <property type="project" value="TreeGrafter"/>
</dbReference>
<feature type="domain" description="Protein kinase" evidence="2">
    <location>
        <begin position="59"/>
        <end position="376"/>
    </location>
</feature>
<evidence type="ECO:0000313" key="4">
    <source>
        <dbReference type="Proteomes" id="UP001327957"/>
    </source>
</evidence>
<sequence length="817" mass="92604">MPIEIDVLRKLITAPPDCPSFHDEFYRNQFAWCPIRFEMDMGTSHGHNVHNIICPFVRKEKIKPYRDGKRTQVNKATLYAIDVPEELVGSKLQKRMAPAIFEHQEDNTDSSGNRGKMYRFALKQFDSSKHKHFISEKQMFINLENKEGLIQYIGWFRSYESDDQGRLKLYWNIVLELADFDFYTAIRRESPPISGKEILGFWRTMAEISGALASIHTVVVDQQQYLTWHGDIKPENILWANGRFKLADPGEARMLLKSAGASEDQTIELIGGTRTYAAPEKVGYLDGLSQRKPEIPQTSDVWSLGCIFSIAATYVVLGTQGVLIFNRLRREAILNITEHSSDAFHDGRSVLLEVRHWHKYLREAVRKNDAYTHAVLDMVDGYMLVEKDRWSAERICQEFDKLFTSTRLQESEVPASLNSLLQRIEVNSEQLYDQHSGIKEASSDEVARQMTQKTSKSPANVYIVDNGTAMLPYYGKATHNLGVLVWRSLGYDDNGLELYFTNPDTNPRATVAESRSQQVRLFLKAMKYAQPEEPKSPAQAVNTTVVPELARIINRYTRAKASKRPPRKKTIIILTDGIWKGMKMERTIDIYLRSVMYELKDLHGDLPTRQPGQLQEQVDISTIRPVTIQFVQFGEDANAVERLRRLDDDMKLYGCPDLIDTEHADGDVYKMFLGSLCQDIDKQAGYMAGPAISTPPSIERDSFRRQDTLYLPSQREHSSAAVSQTLTRASDQHDRISGDQDQASPSAVQHHELPASPDRRGHTIGSANPVSPSTVASPDGVGFMRESPSYHDTQRSPPTSLASSAPPETPSRSSRRP</sequence>
<organism evidence="3 4">
    <name type="scientific">Colletotrichum tabaci</name>
    <dbReference type="NCBI Taxonomy" id="1209068"/>
    <lineage>
        <taxon>Eukaryota</taxon>
        <taxon>Fungi</taxon>
        <taxon>Dikarya</taxon>
        <taxon>Ascomycota</taxon>
        <taxon>Pezizomycotina</taxon>
        <taxon>Sordariomycetes</taxon>
        <taxon>Hypocreomycetidae</taxon>
        <taxon>Glomerellales</taxon>
        <taxon>Glomerellaceae</taxon>
        <taxon>Colletotrichum</taxon>
        <taxon>Colletotrichum destructivum species complex</taxon>
    </lineage>
</organism>
<evidence type="ECO:0000259" key="2">
    <source>
        <dbReference type="PROSITE" id="PS50011"/>
    </source>
</evidence>
<accession>A0AAV9TKL5</accession>
<dbReference type="CDD" id="cd00180">
    <property type="entry name" value="PKc"/>
    <property type="match status" value="1"/>
</dbReference>
<dbReference type="Proteomes" id="UP001327957">
    <property type="component" value="Unassembled WGS sequence"/>
</dbReference>
<feature type="compositionally biased region" description="Polar residues" evidence="1">
    <location>
        <begin position="765"/>
        <end position="776"/>
    </location>
</feature>
<evidence type="ECO:0000313" key="3">
    <source>
        <dbReference type="EMBL" id="KAK6223619.1"/>
    </source>
</evidence>
<feature type="compositionally biased region" description="Low complexity" evidence="1">
    <location>
        <begin position="796"/>
        <end position="817"/>
    </location>
</feature>
<gene>
    <name evidence="3" type="ORF">QIS74_03563</name>
</gene>
<comment type="caution">
    <text evidence="3">The sequence shown here is derived from an EMBL/GenBank/DDBJ whole genome shotgun (WGS) entry which is preliminary data.</text>
</comment>
<dbReference type="GO" id="GO:0005524">
    <property type="term" value="F:ATP binding"/>
    <property type="evidence" value="ECO:0007669"/>
    <property type="project" value="InterPro"/>
</dbReference>
<proteinExistence type="predicted"/>
<dbReference type="SMART" id="SM00220">
    <property type="entry name" value="S_TKc"/>
    <property type="match status" value="1"/>
</dbReference>
<keyword evidence="4" id="KW-1185">Reference proteome</keyword>
<dbReference type="InterPro" id="IPR011009">
    <property type="entry name" value="Kinase-like_dom_sf"/>
</dbReference>
<reference evidence="3 4" key="1">
    <citation type="submission" date="2023-04" db="EMBL/GenBank/DDBJ databases">
        <title>Colletotrichum tabacum stain YC1 causing leaf anthracnose on Nicotiana tabacum(L.) cv.</title>
        <authorList>
            <person name="Ji Z."/>
            <person name="Wang M."/>
            <person name="Zhang J."/>
            <person name="Wang N."/>
            <person name="Zhou Z."/>
        </authorList>
    </citation>
    <scope>NUCLEOTIDE SEQUENCE [LARGE SCALE GENOMIC DNA]</scope>
    <source>
        <strain evidence="3 4">YC1</strain>
    </source>
</reference>
<dbReference type="SUPFAM" id="SSF56112">
    <property type="entry name" value="Protein kinase-like (PK-like)"/>
    <property type="match status" value="1"/>
</dbReference>